<evidence type="ECO:0000256" key="18">
    <source>
        <dbReference type="SAM" id="Phobius"/>
    </source>
</evidence>
<evidence type="ECO:0000256" key="16">
    <source>
        <dbReference type="ARBA" id="ARBA00023180"/>
    </source>
</evidence>
<evidence type="ECO:0000256" key="1">
    <source>
        <dbReference type="ARBA" id="ARBA00004167"/>
    </source>
</evidence>
<name>T1KGM6_TETUR</name>
<feature type="signal peptide" evidence="19">
    <location>
        <begin position="1"/>
        <end position="23"/>
    </location>
</feature>
<dbReference type="GO" id="GO:0016020">
    <property type="term" value="C:membrane"/>
    <property type="evidence" value="ECO:0007669"/>
    <property type="project" value="UniProtKB-SubCell"/>
</dbReference>
<dbReference type="HOGENOM" id="CLU_503753_0_0_1"/>
<evidence type="ECO:0000256" key="9">
    <source>
        <dbReference type="ARBA" id="ARBA00022777"/>
    </source>
</evidence>
<dbReference type="InterPro" id="IPR036179">
    <property type="entry name" value="Ig-like_dom_sf"/>
</dbReference>
<evidence type="ECO:0000256" key="3">
    <source>
        <dbReference type="ARBA" id="ARBA00022553"/>
    </source>
</evidence>
<keyword evidence="9" id="KW-0418">Kinase</keyword>
<keyword evidence="13" id="KW-0829">Tyrosine-protein kinase</keyword>
<dbReference type="InterPro" id="IPR013783">
    <property type="entry name" value="Ig-like_fold"/>
</dbReference>
<accession>T1KGM6</accession>
<proteinExistence type="predicted"/>
<keyword evidence="15" id="KW-0675">Receptor</keyword>
<dbReference type="SMART" id="SM00408">
    <property type="entry name" value="IGc2"/>
    <property type="match status" value="3"/>
</dbReference>
<keyword evidence="11 18" id="KW-1133">Transmembrane helix</keyword>
<comment type="subcellular location">
    <subcellularLocation>
        <location evidence="1">Membrane</location>
        <topology evidence="1">Single-pass membrane protein</topology>
    </subcellularLocation>
</comment>
<dbReference type="EC" id="2.7.10.1" evidence="2"/>
<dbReference type="EnsemblMetazoa" id="tetur11g01340.1">
    <property type="protein sequence ID" value="tetur11g01340.1"/>
    <property type="gene ID" value="tetur11g01340"/>
</dbReference>
<dbReference type="PROSITE" id="PS50835">
    <property type="entry name" value="IG_LIKE"/>
    <property type="match status" value="3"/>
</dbReference>
<dbReference type="InterPro" id="IPR052615">
    <property type="entry name" value="FGFRL"/>
</dbReference>
<dbReference type="Pfam" id="PF13927">
    <property type="entry name" value="Ig_3"/>
    <property type="match status" value="2"/>
</dbReference>
<evidence type="ECO:0000259" key="20">
    <source>
        <dbReference type="PROSITE" id="PS50835"/>
    </source>
</evidence>
<dbReference type="Proteomes" id="UP000015104">
    <property type="component" value="Unassembled WGS sequence"/>
</dbReference>
<dbReference type="SMART" id="SM00409">
    <property type="entry name" value="IG"/>
    <property type="match status" value="3"/>
</dbReference>
<keyword evidence="7" id="KW-0677">Repeat</keyword>
<dbReference type="GO" id="GO:0004714">
    <property type="term" value="F:transmembrane receptor protein tyrosine kinase activity"/>
    <property type="evidence" value="ECO:0007669"/>
    <property type="project" value="UniProtKB-EC"/>
</dbReference>
<evidence type="ECO:0000256" key="8">
    <source>
        <dbReference type="ARBA" id="ARBA00022741"/>
    </source>
</evidence>
<feature type="domain" description="Ig-like" evidence="20">
    <location>
        <begin position="176"/>
        <end position="261"/>
    </location>
</feature>
<keyword evidence="10" id="KW-0067">ATP-binding</keyword>
<dbReference type="Gene3D" id="2.60.40.10">
    <property type="entry name" value="Immunoglobulins"/>
    <property type="match status" value="3"/>
</dbReference>
<evidence type="ECO:0000256" key="10">
    <source>
        <dbReference type="ARBA" id="ARBA00022840"/>
    </source>
</evidence>
<feature type="domain" description="Ig-like" evidence="20">
    <location>
        <begin position="267"/>
        <end position="378"/>
    </location>
</feature>
<dbReference type="GO" id="GO:0005524">
    <property type="term" value="F:ATP binding"/>
    <property type="evidence" value="ECO:0007669"/>
    <property type="project" value="UniProtKB-KW"/>
</dbReference>
<dbReference type="InterPro" id="IPR007110">
    <property type="entry name" value="Ig-like_dom"/>
</dbReference>
<dbReference type="Pfam" id="PF07679">
    <property type="entry name" value="I-set"/>
    <property type="match status" value="1"/>
</dbReference>
<evidence type="ECO:0000256" key="4">
    <source>
        <dbReference type="ARBA" id="ARBA00022679"/>
    </source>
</evidence>
<keyword evidence="14" id="KW-1015">Disulfide bond</keyword>
<dbReference type="FunFam" id="2.60.40.10:FF:000020">
    <property type="entry name" value="Fibroblast growth factor receptor"/>
    <property type="match status" value="1"/>
</dbReference>
<evidence type="ECO:0000256" key="2">
    <source>
        <dbReference type="ARBA" id="ARBA00011902"/>
    </source>
</evidence>
<dbReference type="eggNOG" id="KOG0200">
    <property type="taxonomic scope" value="Eukaryota"/>
</dbReference>
<keyword evidence="16" id="KW-0325">Glycoprotein</keyword>
<evidence type="ECO:0000256" key="15">
    <source>
        <dbReference type="ARBA" id="ARBA00023170"/>
    </source>
</evidence>
<protein>
    <recommendedName>
        <fullName evidence="2">receptor protein-tyrosine kinase</fullName>
        <ecNumber evidence="2">2.7.10.1</ecNumber>
    </recommendedName>
</protein>
<dbReference type="InterPro" id="IPR003599">
    <property type="entry name" value="Ig_sub"/>
</dbReference>
<evidence type="ECO:0000256" key="19">
    <source>
        <dbReference type="SAM" id="SignalP"/>
    </source>
</evidence>
<keyword evidence="6 19" id="KW-0732">Signal</keyword>
<dbReference type="PANTHER" id="PTHR19890:SF10">
    <property type="entry name" value="FIBROBLAST GROWTH FACTOR RECEPTOR-LIKE 1"/>
    <property type="match status" value="1"/>
</dbReference>
<evidence type="ECO:0000256" key="14">
    <source>
        <dbReference type="ARBA" id="ARBA00023157"/>
    </source>
</evidence>
<evidence type="ECO:0000313" key="22">
    <source>
        <dbReference type="Proteomes" id="UP000015104"/>
    </source>
</evidence>
<reference evidence="22" key="1">
    <citation type="submission" date="2011-08" db="EMBL/GenBank/DDBJ databases">
        <authorList>
            <person name="Rombauts S."/>
        </authorList>
    </citation>
    <scope>NUCLEOTIDE SEQUENCE</scope>
    <source>
        <strain evidence="22">London</strain>
    </source>
</reference>
<dbReference type="PANTHER" id="PTHR19890">
    <property type="entry name" value="FIBROBLAST GROWTH FACTOR RECEPTOR"/>
    <property type="match status" value="1"/>
</dbReference>
<evidence type="ECO:0000256" key="11">
    <source>
        <dbReference type="ARBA" id="ARBA00022989"/>
    </source>
</evidence>
<keyword evidence="12 18" id="KW-0472">Membrane</keyword>
<evidence type="ECO:0000256" key="5">
    <source>
        <dbReference type="ARBA" id="ARBA00022692"/>
    </source>
</evidence>
<feature type="domain" description="Ig-like" evidence="20">
    <location>
        <begin position="29"/>
        <end position="118"/>
    </location>
</feature>
<keyword evidence="17" id="KW-0393">Immunoglobulin domain</keyword>
<keyword evidence="8" id="KW-0547">Nucleotide-binding</keyword>
<reference evidence="21" key="2">
    <citation type="submission" date="2015-06" db="UniProtKB">
        <authorList>
            <consortium name="EnsemblMetazoa"/>
        </authorList>
    </citation>
    <scope>IDENTIFICATION</scope>
</reference>
<evidence type="ECO:0000256" key="13">
    <source>
        <dbReference type="ARBA" id="ARBA00023137"/>
    </source>
</evidence>
<keyword evidence="5 18" id="KW-0812">Transmembrane</keyword>
<keyword evidence="22" id="KW-1185">Reference proteome</keyword>
<evidence type="ECO:0000313" key="21">
    <source>
        <dbReference type="EnsemblMetazoa" id="tetur11g01340.1"/>
    </source>
</evidence>
<keyword evidence="4" id="KW-0808">Transferase</keyword>
<evidence type="ECO:0000256" key="6">
    <source>
        <dbReference type="ARBA" id="ARBA00022729"/>
    </source>
</evidence>
<evidence type="ECO:0000256" key="17">
    <source>
        <dbReference type="ARBA" id="ARBA00023319"/>
    </source>
</evidence>
<dbReference type="InterPro" id="IPR013098">
    <property type="entry name" value="Ig_I-set"/>
</dbReference>
<dbReference type="FunFam" id="2.60.40.10:FF:000032">
    <property type="entry name" value="palladin isoform X1"/>
    <property type="match status" value="1"/>
</dbReference>
<keyword evidence="3" id="KW-0597">Phosphoprotein</keyword>
<feature type="chain" id="PRO_5004591588" description="receptor protein-tyrosine kinase" evidence="19">
    <location>
        <begin position="24"/>
        <end position="541"/>
    </location>
</feature>
<evidence type="ECO:0000256" key="7">
    <source>
        <dbReference type="ARBA" id="ARBA00022737"/>
    </source>
</evidence>
<dbReference type="AlphaFoldDB" id="T1KGM6"/>
<dbReference type="CDD" id="cd00096">
    <property type="entry name" value="Ig"/>
    <property type="match status" value="1"/>
</dbReference>
<dbReference type="EMBL" id="CAEY01000068">
    <property type="status" value="NOT_ANNOTATED_CDS"/>
    <property type="molecule type" value="Genomic_DNA"/>
</dbReference>
<dbReference type="STRING" id="32264.T1KGM6"/>
<dbReference type="SUPFAM" id="SSF48726">
    <property type="entry name" value="Immunoglobulin"/>
    <property type="match status" value="3"/>
</dbReference>
<dbReference type="InterPro" id="IPR003598">
    <property type="entry name" value="Ig_sub2"/>
</dbReference>
<organism evidence="21 22">
    <name type="scientific">Tetranychus urticae</name>
    <name type="common">Two-spotted spider mite</name>
    <dbReference type="NCBI Taxonomy" id="32264"/>
    <lineage>
        <taxon>Eukaryota</taxon>
        <taxon>Metazoa</taxon>
        <taxon>Ecdysozoa</taxon>
        <taxon>Arthropoda</taxon>
        <taxon>Chelicerata</taxon>
        <taxon>Arachnida</taxon>
        <taxon>Acari</taxon>
        <taxon>Acariformes</taxon>
        <taxon>Trombidiformes</taxon>
        <taxon>Prostigmata</taxon>
        <taxon>Eleutherengona</taxon>
        <taxon>Raphignathae</taxon>
        <taxon>Tetranychoidea</taxon>
        <taxon>Tetranychidae</taxon>
        <taxon>Tetranychus</taxon>
    </lineage>
</organism>
<sequence>MNIPLLILFIFIIFIHSIVNVLGYSKAPPRLALPKTKTNPVIYLVGSKVQLQCPVYADPKRLFVEWMRNDMPVEHIHRYFVTLNGYLRIEYAQLEDSGVYTCKAANGFGAVYANITLSILRQEDLGESGGFKFDNVNRLLLSNDYPEDLGSSSSLSQYNYVEDTLLGPYFVDLVPPKTKVIKLNSGKPLRLRCNVAGKPRPEILWYKNGSPISPTRLPPGTTRFNGIFTIPESRIEDSGYYMCVASNVKGQINTTFSVTISDKVNRPEIIGINPENSTVLLGQHTFLDCQFKSKLEPLVRWLKELSPEELEDEPDEGILIEIDGEYFRSLKSSPILHKRDGIYYNRLIIDSVDRSDSGKYLCSVVNYKGYAYRASYLTVVTSTEMNQLRDLGLPGINYCTLLIIVIAIIGCIVLVIFFTFFLYENRGRRREGILGLRIGIGRRGSERARIGGGGTKNASRIDVPGLNDGFDGKSHLFPTDTLSKTDHSLKFPISGHLYQPSVYHHHVKHLQPCSKHKNCIHFHCMIIKLLKIVTRSKYFLL</sequence>
<evidence type="ECO:0000256" key="12">
    <source>
        <dbReference type="ARBA" id="ARBA00023136"/>
    </source>
</evidence>
<feature type="transmembrane region" description="Helical" evidence="18">
    <location>
        <begin position="401"/>
        <end position="423"/>
    </location>
</feature>